<evidence type="ECO:0000313" key="1">
    <source>
        <dbReference type="EMBL" id="KAJ6258681.1"/>
    </source>
</evidence>
<dbReference type="EMBL" id="JAQGDS010000008">
    <property type="protein sequence ID" value="KAJ6258681.1"/>
    <property type="molecule type" value="Genomic_DNA"/>
</dbReference>
<accession>A0AAD6IUG1</accession>
<name>A0AAD6IUG1_DREDA</name>
<gene>
    <name evidence="1" type="ORF">Dda_6729</name>
</gene>
<proteinExistence type="predicted"/>
<keyword evidence="2" id="KW-1185">Reference proteome</keyword>
<dbReference type="Proteomes" id="UP001221413">
    <property type="component" value="Unassembled WGS sequence"/>
</dbReference>
<sequence length="75" mass="7951">MKSVPQQSQLHGVQCVQTIVASTVGPGVLDMICNGDWIHGETPQDIAKGSHQGWQAKIAGPEAAVRFVQDAVISQ</sequence>
<dbReference type="AlphaFoldDB" id="A0AAD6IUG1"/>
<protein>
    <submittedName>
        <fullName evidence="1">Uncharacterized protein</fullName>
    </submittedName>
</protein>
<comment type="caution">
    <text evidence="1">The sequence shown here is derived from an EMBL/GenBank/DDBJ whole genome shotgun (WGS) entry which is preliminary data.</text>
</comment>
<evidence type="ECO:0000313" key="2">
    <source>
        <dbReference type="Proteomes" id="UP001221413"/>
    </source>
</evidence>
<reference evidence="1" key="1">
    <citation type="submission" date="2023-01" db="EMBL/GenBank/DDBJ databases">
        <title>The chitinases involved in constricting ring structure development in the nematode-trapping fungus Drechslerella dactyloides.</title>
        <authorList>
            <person name="Wang R."/>
            <person name="Zhang L."/>
            <person name="Tang P."/>
            <person name="Li S."/>
            <person name="Liang L."/>
        </authorList>
    </citation>
    <scope>NUCLEOTIDE SEQUENCE</scope>
    <source>
        <strain evidence="1">YMF1.00031</strain>
    </source>
</reference>
<organism evidence="1 2">
    <name type="scientific">Drechslerella dactyloides</name>
    <name type="common">Nematode-trapping fungus</name>
    <name type="synonym">Arthrobotrys dactyloides</name>
    <dbReference type="NCBI Taxonomy" id="74499"/>
    <lineage>
        <taxon>Eukaryota</taxon>
        <taxon>Fungi</taxon>
        <taxon>Dikarya</taxon>
        <taxon>Ascomycota</taxon>
        <taxon>Pezizomycotina</taxon>
        <taxon>Orbiliomycetes</taxon>
        <taxon>Orbiliales</taxon>
        <taxon>Orbiliaceae</taxon>
        <taxon>Drechslerella</taxon>
    </lineage>
</organism>